<dbReference type="KEGG" id="saci:Sinac_4374"/>
<dbReference type="KEGG" id="saci:Sinac_5437"/>
<dbReference type="EMBL" id="CP003364">
    <property type="protein sequence ID" value="AGA26677.1"/>
    <property type="molecule type" value="Genomic_DNA"/>
</dbReference>
<evidence type="ECO:0000313" key="3">
    <source>
        <dbReference type="EMBL" id="AGA26677.1"/>
    </source>
</evidence>
<protein>
    <submittedName>
        <fullName evidence="3">Uncharacterized protein family (UPF0236)</fullName>
    </submittedName>
</protein>
<evidence type="ECO:0000313" key="5">
    <source>
        <dbReference type="EMBL" id="AGA29584.1"/>
    </source>
</evidence>
<evidence type="ECO:0000313" key="2">
    <source>
        <dbReference type="EMBL" id="AGA25655.1"/>
    </source>
</evidence>
<dbReference type="eggNOG" id="COG3464">
    <property type="taxonomic scope" value="Bacteria"/>
</dbReference>
<proteinExistence type="predicted"/>
<dbReference type="HOGENOM" id="CLU_046830_2_0_0"/>
<evidence type="ECO:0000313" key="7">
    <source>
        <dbReference type="Proteomes" id="UP000010798"/>
    </source>
</evidence>
<sequence>MGAVRYRRAYYLCRCCGKGLFPFDREAGLTTRDLTPALERVASLAGAVADSFEKGAELLEEMGGVRVSESTVERTTEEAGQRLAEAVQAGSHLGPPADWPWHKDYEGQRCAYVELDATGVRRQGEGGGPAEGRMAYVGMVCNPTPEWPWPDEKPQPMQARYLAGLYPLEEFGPLLRTPAGDVGMDRADRWIGLSDGGAGLEDRLRENFPRVEVIILDFFHPAEKLTGLARLLHPQDEDQAEDQARRWRQLLKEEGGAVLGSVLREWDWPRRPGLGEAATELIGYLERQAHRMDYPEYLARGWCIGSGAIESACKTVVGQRLKLAGMRWGEDGAHALCHLRALYRSEKGQWDAFWNRDYSSN</sequence>
<dbReference type="EMBL" id="CP003364">
    <property type="protein sequence ID" value="AGA24530.1"/>
    <property type="molecule type" value="Genomic_DNA"/>
</dbReference>
<evidence type="ECO:0000313" key="1">
    <source>
        <dbReference type="EMBL" id="AGA24530.1"/>
    </source>
</evidence>
<dbReference type="EMBL" id="CP003364">
    <property type="protein sequence ID" value="AGA29584.1"/>
    <property type="molecule type" value="Genomic_DNA"/>
</dbReference>
<dbReference type="KEGG" id="saci:Sinac_0069"/>
<dbReference type="Proteomes" id="UP000010798">
    <property type="component" value="Chromosome"/>
</dbReference>
<dbReference type="KEGG" id="saci:Sinac_5992"/>
<name>H1N5K5_SINAD</name>
<keyword evidence="7" id="KW-1185">Reference proteome</keyword>
<dbReference type="KEGG" id="saci:Sinac_2365"/>
<organism evidence="3 7">
    <name type="scientific">Singulisphaera acidiphila (strain ATCC BAA-1392 / DSM 18658 / VKM B-2454 / MOB10)</name>
    <dbReference type="NCBI Taxonomy" id="886293"/>
    <lineage>
        <taxon>Bacteria</taxon>
        <taxon>Pseudomonadati</taxon>
        <taxon>Planctomycetota</taxon>
        <taxon>Planctomycetia</taxon>
        <taxon>Isosphaerales</taxon>
        <taxon>Isosphaeraceae</taxon>
        <taxon>Singulisphaera</taxon>
    </lineage>
</organism>
<dbReference type="STRING" id="886293.Sinac_0069"/>
<evidence type="ECO:0000313" key="4">
    <source>
        <dbReference type="EMBL" id="AGA28569.1"/>
    </source>
</evidence>
<dbReference type="KEGG" id="saci:Sinac_1266"/>
<dbReference type="EMBL" id="CP003364">
    <property type="protein sequence ID" value="AGA30103.1"/>
    <property type="molecule type" value="Genomic_DNA"/>
</dbReference>
<dbReference type="AlphaFoldDB" id="H1N5K5"/>
<gene>
    <name evidence="1" type="ordered locus">Sinac_0069</name>
    <name evidence="2" type="ordered locus">Sinac_1266</name>
    <name evidence="3" type="ordered locus">Sinac_2365</name>
    <name evidence="4" type="ordered locus">Sinac_4374</name>
    <name evidence="5" type="ordered locus">Sinac_5437</name>
    <name evidence="6" type="ordered locus">Sinac_5992</name>
</gene>
<dbReference type="EMBL" id="CP003364">
    <property type="protein sequence ID" value="AGA25655.1"/>
    <property type="molecule type" value="Genomic_DNA"/>
</dbReference>
<reference evidence="3 7" key="1">
    <citation type="submission" date="2012-02" db="EMBL/GenBank/DDBJ databases">
        <title>Complete sequence of chromosome of Singulisphaera acidiphila DSM 18658.</title>
        <authorList>
            <consortium name="US DOE Joint Genome Institute (JGI-PGF)"/>
            <person name="Lucas S."/>
            <person name="Copeland A."/>
            <person name="Lapidus A."/>
            <person name="Glavina del Rio T."/>
            <person name="Dalin E."/>
            <person name="Tice H."/>
            <person name="Bruce D."/>
            <person name="Goodwin L."/>
            <person name="Pitluck S."/>
            <person name="Peters L."/>
            <person name="Ovchinnikova G."/>
            <person name="Chertkov O."/>
            <person name="Kyrpides N."/>
            <person name="Mavromatis K."/>
            <person name="Ivanova N."/>
            <person name="Brettin T."/>
            <person name="Detter J.C."/>
            <person name="Han C."/>
            <person name="Larimer F."/>
            <person name="Land M."/>
            <person name="Hauser L."/>
            <person name="Markowitz V."/>
            <person name="Cheng J.-F."/>
            <person name="Hugenholtz P."/>
            <person name="Woyke T."/>
            <person name="Wu D."/>
            <person name="Tindall B."/>
            <person name="Pomrenke H."/>
            <person name="Brambilla E."/>
            <person name="Klenk H.-P."/>
            <person name="Eisen J.A."/>
        </authorList>
    </citation>
    <scope>NUCLEOTIDE SEQUENCE [LARGE SCALE GENOMIC DNA]</scope>
    <source>
        <strain evidence="7">ATCC BAA-1392 / DSM 18658 / VKM B-2454 / MOB10</strain>
        <strain evidence="3">DSM 18658</strain>
    </source>
</reference>
<accession>H1N5K5</accession>
<dbReference type="EMBL" id="CP003364">
    <property type="protein sequence ID" value="AGA28569.1"/>
    <property type="molecule type" value="Genomic_DNA"/>
</dbReference>
<evidence type="ECO:0000313" key="6">
    <source>
        <dbReference type="EMBL" id="AGA30103.1"/>
    </source>
</evidence>
<dbReference type="NCBIfam" id="NF033572">
    <property type="entry name" value="transpos_ISKra4"/>
    <property type="match status" value="1"/>
</dbReference>